<dbReference type="Proteomes" id="UP000050786">
    <property type="component" value="Unassembled WGS sequence"/>
</dbReference>
<dbReference type="GO" id="GO:0005524">
    <property type="term" value="F:ATP binding"/>
    <property type="evidence" value="ECO:0007669"/>
    <property type="project" value="UniProtKB-KW"/>
</dbReference>
<dbReference type="InterPro" id="IPR004147">
    <property type="entry name" value="ABC1_dom"/>
</dbReference>
<gene>
    <name evidence="6" type="primary">ubiB_1</name>
    <name evidence="6" type="ORF">RUM4293_01727</name>
</gene>
<dbReference type="Pfam" id="PF03109">
    <property type="entry name" value="ABC1"/>
    <property type="match status" value="1"/>
</dbReference>
<keyword evidence="3" id="KW-0547">Nucleotide-binding</keyword>
<dbReference type="AlphaFoldDB" id="A0A0P1E4V3"/>
<dbReference type="EMBL" id="CYPS01000028">
    <property type="protein sequence ID" value="CUH42838.1"/>
    <property type="molecule type" value="Genomic_DNA"/>
</dbReference>
<feature type="domain" description="ABC1 atypical kinase-like" evidence="5">
    <location>
        <begin position="100"/>
        <end position="336"/>
    </location>
</feature>
<comment type="similarity">
    <text evidence="1">Belongs to the protein kinase superfamily. ADCK protein kinase family.</text>
</comment>
<evidence type="ECO:0000256" key="1">
    <source>
        <dbReference type="ARBA" id="ARBA00009670"/>
    </source>
</evidence>
<keyword evidence="2" id="KW-0808">Transferase</keyword>
<dbReference type="InterPro" id="IPR051409">
    <property type="entry name" value="Atypical_kinase_ADCK"/>
</dbReference>
<keyword evidence="6" id="KW-0830">Ubiquinone</keyword>
<dbReference type="GO" id="GO:0006744">
    <property type="term" value="P:ubiquinone biosynthetic process"/>
    <property type="evidence" value="ECO:0007669"/>
    <property type="project" value="TreeGrafter"/>
</dbReference>
<protein>
    <submittedName>
        <fullName evidence="6">Putative ubiquinone biosynthesis protein UbiB</fullName>
    </submittedName>
</protein>
<proteinExistence type="inferred from homology"/>
<evidence type="ECO:0000256" key="4">
    <source>
        <dbReference type="ARBA" id="ARBA00022840"/>
    </source>
</evidence>
<evidence type="ECO:0000256" key="2">
    <source>
        <dbReference type="ARBA" id="ARBA00022679"/>
    </source>
</evidence>
<reference evidence="7" key="1">
    <citation type="submission" date="2015-09" db="EMBL/GenBank/DDBJ databases">
        <authorList>
            <person name="Rodrigo-Torres L."/>
            <person name="Arahal D.R."/>
        </authorList>
    </citation>
    <scope>NUCLEOTIDE SEQUENCE [LARGE SCALE GENOMIC DNA]</scope>
    <source>
        <strain evidence="7">CECT 4293</strain>
    </source>
</reference>
<dbReference type="PANTHER" id="PTHR43851">
    <property type="match status" value="1"/>
</dbReference>
<keyword evidence="4" id="KW-0067">ATP-binding</keyword>
<dbReference type="GO" id="GO:0016740">
    <property type="term" value="F:transferase activity"/>
    <property type="evidence" value="ECO:0007669"/>
    <property type="project" value="UniProtKB-KW"/>
</dbReference>
<dbReference type="CDD" id="cd13970">
    <property type="entry name" value="ABC1_ADCK3"/>
    <property type="match status" value="1"/>
</dbReference>
<dbReference type="InterPro" id="IPR011009">
    <property type="entry name" value="Kinase-like_dom_sf"/>
</dbReference>
<organism evidence="6 7">
    <name type="scientific">Ruegeria atlantica</name>
    <dbReference type="NCBI Taxonomy" id="81569"/>
    <lineage>
        <taxon>Bacteria</taxon>
        <taxon>Pseudomonadati</taxon>
        <taxon>Pseudomonadota</taxon>
        <taxon>Alphaproteobacteria</taxon>
        <taxon>Rhodobacterales</taxon>
        <taxon>Roseobacteraceae</taxon>
        <taxon>Ruegeria</taxon>
    </lineage>
</organism>
<accession>A0A0P1E4V3</accession>
<keyword evidence="7" id="KW-1185">Reference proteome</keyword>
<evidence type="ECO:0000313" key="6">
    <source>
        <dbReference type="EMBL" id="CUH42838.1"/>
    </source>
</evidence>
<evidence type="ECO:0000313" key="7">
    <source>
        <dbReference type="Proteomes" id="UP000050786"/>
    </source>
</evidence>
<sequence length="439" mass="48371">MPDPKSSPSPLAVPTSRLVRVAGLSSMTAGIAGNMAARALREIGRGARPDVRGLLMTPGNVTRVADQLARMRGAAMKVGQLISMDAGEVLPSELADIMARLRDQAHFMPPKQLRDVLNRAWGPDWRKSFQTFDVRPIAAASIGQVHRATLKDGRDVAIKVQYPGIARSIDSDVANVATLVRMSGLLPKSFDMVPYIQEARSQLHEETDYEREGQYLRCFADLLQGDEAFEIPEFYLDWSTPEVLTMSFLEGRPIETVIDAPSEERNRVSEALVKLTLREVFEFGIIQSDPNFANYRYNPSNGKISLLDFGATRALQSSAIDGYVHLLRAGLLENDAALRNAAVQLKLVEGDGPFDDRILGMIRSVFAAILSANEFDFTDRKLSNHLNKEGMALAAAGYAPPQMSMDILYLQRKIGGMFLLATQLSASLPLKTLLEKHVI</sequence>
<dbReference type="InterPro" id="IPR034646">
    <property type="entry name" value="ADCK3_dom"/>
</dbReference>
<evidence type="ECO:0000259" key="5">
    <source>
        <dbReference type="Pfam" id="PF03109"/>
    </source>
</evidence>
<evidence type="ECO:0000256" key="3">
    <source>
        <dbReference type="ARBA" id="ARBA00022741"/>
    </source>
</evidence>
<name>A0A0P1E4V3_9RHOB</name>
<dbReference type="SUPFAM" id="SSF56112">
    <property type="entry name" value="Protein kinase-like (PK-like)"/>
    <property type="match status" value="1"/>
</dbReference>
<dbReference type="PANTHER" id="PTHR43851:SF3">
    <property type="entry name" value="COENZYME Q8"/>
    <property type="match status" value="1"/>
</dbReference>